<evidence type="ECO:0000313" key="9">
    <source>
        <dbReference type="Proteomes" id="UP000031631"/>
    </source>
</evidence>
<dbReference type="Pfam" id="PF00501">
    <property type="entry name" value="AMP-binding"/>
    <property type="match status" value="1"/>
</dbReference>
<dbReference type="InterPro" id="IPR000873">
    <property type="entry name" value="AMP-dep_synth/lig_dom"/>
</dbReference>
<evidence type="ECO:0000256" key="4">
    <source>
        <dbReference type="ARBA" id="ARBA00022989"/>
    </source>
</evidence>
<reference evidence="8 9" key="1">
    <citation type="journal article" date="2014" name="PLoS ONE">
        <title>Physiological and genomic features of a novel sulfur-oxidizing gammaproteobacterium belonging to a previously uncultivated symbiotic lineage isolated from a hydrothermal vent.</title>
        <authorList>
            <person name="Nunoura T."/>
            <person name="Takaki Y."/>
            <person name="Kazama H."/>
            <person name="Kakuta J."/>
            <person name="Shimamura S."/>
            <person name="Makita H."/>
            <person name="Hirai M."/>
            <person name="Miyazaki M."/>
            <person name="Takai K."/>
        </authorList>
    </citation>
    <scope>NUCLEOTIDE SEQUENCE [LARGE SCALE GENOMIC DNA]</scope>
    <source>
        <strain evidence="8 9">Hiromi1</strain>
    </source>
</reference>
<feature type="transmembrane region" description="Helical" evidence="6">
    <location>
        <begin position="226"/>
        <end position="244"/>
    </location>
</feature>
<dbReference type="InterPro" id="IPR042099">
    <property type="entry name" value="ANL_N_sf"/>
</dbReference>
<dbReference type="Proteomes" id="UP000031631">
    <property type="component" value="Chromosome"/>
</dbReference>
<keyword evidence="4 6" id="KW-1133">Transmembrane helix</keyword>
<feature type="transmembrane region" description="Helical" evidence="6">
    <location>
        <begin position="137"/>
        <end position="153"/>
    </location>
</feature>
<keyword evidence="8" id="KW-0012">Acyltransferase</keyword>
<dbReference type="InterPro" id="IPR011701">
    <property type="entry name" value="MFS"/>
</dbReference>
<dbReference type="GO" id="GO:0008922">
    <property type="term" value="F:long-chain fatty acid [acyl-carrier-protein] ligase activity"/>
    <property type="evidence" value="ECO:0007669"/>
    <property type="project" value="UniProtKB-EC"/>
</dbReference>
<dbReference type="NCBIfam" id="NF006386">
    <property type="entry name" value="PRK08633.1"/>
    <property type="match status" value="1"/>
</dbReference>
<organism evidence="8 9">
    <name type="scientific">Thiolapillus brandeum</name>
    <dbReference type="NCBI Taxonomy" id="1076588"/>
    <lineage>
        <taxon>Bacteria</taxon>
        <taxon>Pseudomonadati</taxon>
        <taxon>Pseudomonadota</taxon>
        <taxon>Gammaproteobacteria</taxon>
        <taxon>Chromatiales</taxon>
        <taxon>Sedimenticolaceae</taxon>
        <taxon>Thiolapillus</taxon>
    </lineage>
</organism>
<dbReference type="Pfam" id="PF01553">
    <property type="entry name" value="Acyltransferase"/>
    <property type="match status" value="1"/>
</dbReference>
<accession>A0A7U6GIE1</accession>
<evidence type="ECO:0000256" key="3">
    <source>
        <dbReference type="ARBA" id="ARBA00022692"/>
    </source>
</evidence>
<keyword evidence="3 6" id="KW-0812">Transmembrane</keyword>
<dbReference type="OrthoDB" id="9803968at2"/>
<evidence type="ECO:0000259" key="7">
    <source>
        <dbReference type="SMART" id="SM00563"/>
    </source>
</evidence>
<evidence type="ECO:0000256" key="6">
    <source>
        <dbReference type="SAM" id="Phobius"/>
    </source>
</evidence>
<dbReference type="SUPFAM" id="SSF69593">
    <property type="entry name" value="Glycerol-3-phosphate (1)-acyltransferase"/>
    <property type="match status" value="1"/>
</dbReference>
<keyword evidence="2 8" id="KW-0436">Ligase</keyword>
<dbReference type="PANTHER" id="PTHR24096">
    <property type="entry name" value="LONG-CHAIN-FATTY-ACID--COA LIGASE"/>
    <property type="match status" value="1"/>
</dbReference>
<dbReference type="PROSITE" id="PS00455">
    <property type="entry name" value="AMP_BINDING"/>
    <property type="match status" value="1"/>
</dbReference>
<evidence type="ECO:0000256" key="1">
    <source>
        <dbReference type="ARBA" id="ARBA00006432"/>
    </source>
</evidence>
<dbReference type="Gene3D" id="1.20.1250.20">
    <property type="entry name" value="MFS general substrate transporter like domains"/>
    <property type="match status" value="1"/>
</dbReference>
<feature type="domain" description="Phospholipid/glycerol acyltransferase" evidence="7">
    <location>
        <begin position="279"/>
        <end position="393"/>
    </location>
</feature>
<dbReference type="KEGG" id="tbn:TBH_C1247"/>
<feature type="transmembrane region" description="Helical" evidence="6">
    <location>
        <begin position="12"/>
        <end position="32"/>
    </location>
</feature>
<dbReference type="EC" id="6.2.1.20" evidence="8"/>
<sequence length="985" mass="107461">MEPTNIHYYKQAIAPIGWILVICSVAEFLFTLRLPATPAEAPDLAFQIGSYASGGYLRNNVRKLLDNRSIWLSIIGLSVFWGISQVVLAAFPAYAKEHLGETNTVVIQGLMAASGIGIIIGSLIAGQASRRSIETGLVPLGALGIVASLFFTPQLDSNLLLGLDFLLLGVAGGLFIVPLNALIQFHAPDRELGTILAGNNWVQNIVMLAFLGLTVAFAITGMNSTGLFHLLTFTALAGALYTVWQLPQSLVRYVIGRLFAGGYRIRVMGFENLPGQGGVLMLGNHISWLDWAMLQIACPRPIRFIMDRNLYQRWYLKWFLDFFGVIPIAPGHSREALAQIGDLLRKGEVVCLFPEGAISRNGQLGSFRNGFERAVKELSDNDGVILPFYLRGLWGSRFSRASRQLQDNRHDRLRREVIVAFGKPLPLHSSAIQVKHQVSELSVSAWEEHTHSLEPLALRWLRTARRRGSANAVAEARGGKPLSARRFMTAVLAFSRLIRKRSPEQNIGLLLPTSSAGLITNMAVLLLGKTLVNLNFTASPAALQSSLDKAEIKSIYTSRQFLKKLQRKGVDLSPLFTHVEVYYLEDLAGEIGSGLKWFLLICATLLPASWLYALFGRRVSLEDPAAILFSSGSEGAPKGVMLSQRNILANILQVSDVLDTRADDCIMATLPLFHAFGLTVTGLMPLVEGIPAVCHPDPTDVLNIAKGIYRHQGSILCATSTFLRLFTANRKVHPLMLESLRVVVAGAERLSPEVRDAFKLKFGKEIYEGYGSTETTPVASVNIPDRLDPNTWKVQIGHKPGTVGLPLPGGAFRIVDPDTLENLPTGEDGLILFGGAQVMLGYLKDREKTESVIVEMDGHRWYKTGDKGHLDEDGFLTIVDRYSRFAKIGGEMVSLGGIEAALNPLLPEGVEILAVSIPDGRKGEKLVLLHSGGMSNDELKKLIRSSSLNPLARPSLLVPVEAIPKLGSGKNDFSTAGKLALEAAS</sequence>
<evidence type="ECO:0000313" key="8">
    <source>
        <dbReference type="EMBL" id="BAO44172.1"/>
    </source>
</evidence>
<dbReference type="PANTHER" id="PTHR24096:SF149">
    <property type="entry name" value="AMP-BINDING DOMAIN-CONTAINING PROTEIN-RELATED"/>
    <property type="match status" value="1"/>
</dbReference>
<comment type="similarity">
    <text evidence="1">Belongs to the ATP-dependent AMP-binding enzyme family.</text>
</comment>
<dbReference type="EMBL" id="AP012273">
    <property type="protein sequence ID" value="BAO44172.1"/>
    <property type="molecule type" value="Genomic_DNA"/>
</dbReference>
<dbReference type="SUPFAM" id="SSF103473">
    <property type="entry name" value="MFS general substrate transporter"/>
    <property type="match status" value="1"/>
</dbReference>
<keyword evidence="5 6" id="KW-0472">Membrane</keyword>
<dbReference type="SUPFAM" id="SSF56801">
    <property type="entry name" value="Acetyl-CoA synthetase-like"/>
    <property type="match status" value="1"/>
</dbReference>
<dbReference type="InterPro" id="IPR020845">
    <property type="entry name" value="AMP-binding_CS"/>
</dbReference>
<name>A0A7U6GIE1_9GAMM</name>
<dbReference type="InterPro" id="IPR002123">
    <property type="entry name" value="Plipid/glycerol_acylTrfase"/>
</dbReference>
<dbReference type="GO" id="GO:0008779">
    <property type="term" value="F:acyl-[acyl-carrier-protein]-phospholipid O-acyltransferase activity"/>
    <property type="evidence" value="ECO:0007669"/>
    <property type="project" value="UniProtKB-EC"/>
</dbReference>
<evidence type="ECO:0000256" key="5">
    <source>
        <dbReference type="ARBA" id="ARBA00023136"/>
    </source>
</evidence>
<dbReference type="Pfam" id="PF07690">
    <property type="entry name" value="MFS_1"/>
    <property type="match status" value="1"/>
</dbReference>
<dbReference type="RefSeq" id="WP_052469937.1">
    <property type="nucleotide sequence ID" value="NZ_AP012273.1"/>
</dbReference>
<evidence type="ECO:0000256" key="2">
    <source>
        <dbReference type="ARBA" id="ARBA00022598"/>
    </source>
</evidence>
<dbReference type="EC" id="2.3.1.40" evidence="8"/>
<feature type="transmembrane region" description="Helical" evidence="6">
    <location>
        <begin position="201"/>
        <end position="220"/>
    </location>
</feature>
<keyword evidence="9" id="KW-1185">Reference proteome</keyword>
<dbReference type="CDD" id="cd07989">
    <property type="entry name" value="LPLAT_AGPAT-like"/>
    <property type="match status" value="1"/>
</dbReference>
<protein>
    <submittedName>
        <fullName evidence="8">Acyl-[acyl-carrier-protein]-phospholipid O-acyltransferase / long-chain-fatty-acid--[acyl-carrier-protein] ligase</fullName>
        <ecNumber evidence="8">2.3.1.40</ecNumber>
        <ecNumber evidence="8">6.2.1.20</ecNumber>
    </submittedName>
</protein>
<gene>
    <name evidence="8" type="ORF">TBH_C1247</name>
</gene>
<feature type="transmembrane region" description="Helical" evidence="6">
    <location>
        <begin position="105"/>
        <end position="125"/>
    </location>
</feature>
<feature type="transmembrane region" description="Helical" evidence="6">
    <location>
        <begin position="507"/>
        <end position="527"/>
    </location>
</feature>
<dbReference type="SMART" id="SM00563">
    <property type="entry name" value="PlsC"/>
    <property type="match status" value="1"/>
</dbReference>
<dbReference type="GO" id="GO:0022857">
    <property type="term" value="F:transmembrane transporter activity"/>
    <property type="evidence" value="ECO:0007669"/>
    <property type="project" value="InterPro"/>
</dbReference>
<dbReference type="InterPro" id="IPR036259">
    <property type="entry name" value="MFS_trans_sf"/>
</dbReference>
<dbReference type="Gene3D" id="3.30.300.30">
    <property type="match status" value="1"/>
</dbReference>
<dbReference type="AlphaFoldDB" id="A0A7U6GIE1"/>
<feature type="transmembrane region" description="Helical" evidence="6">
    <location>
        <begin position="70"/>
        <end position="93"/>
    </location>
</feature>
<dbReference type="Gene3D" id="3.40.50.12780">
    <property type="entry name" value="N-terminal domain of ligase-like"/>
    <property type="match status" value="1"/>
</dbReference>
<proteinExistence type="inferred from homology"/>
<dbReference type="GO" id="GO:0016405">
    <property type="term" value="F:CoA-ligase activity"/>
    <property type="evidence" value="ECO:0007669"/>
    <property type="project" value="TreeGrafter"/>
</dbReference>
<dbReference type="InterPro" id="IPR045851">
    <property type="entry name" value="AMP-bd_C_sf"/>
</dbReference>
<keyword evidence="8" id="KW-0808">Transferase</keyword>
<feature type="transmembrane region" description="Helical" evidence="6">
    <location>
        <begin position="159"/>
        <end position="181"/>
    </location>
</feature>